<protein>
    <submittedName>
        <fullName evidence="1">Phage late control GPD protein</fullName>
    </submittedName>
</protein>
<evidence type="ECO:0000313" key="1">
    <source>
        <dbReference type="EMBL" id="APO76123.1"/>
    </source>
</evidence>
<proteinExistence type="predicted"/>
<dbReference type="Pfam" id="PF05954">
    <property type="entry name" value="Phage_GPD"/>
    <property type="match status" value="1"/>
</dbReference>
<accession>A0A1L5P7P7</accession>
<dbReference type="Proteomes" id="UP000185109">
    <property type="component" value="Chromosome"/>
</dbReference>
<dbReference type="SUPFAM" id="SSF69279">
    <property type="entry name" value="Phage tail proteins"/>
    <property type="match status" value="1"/>
</dbReference>
<sequence length="338" mass="35844">MPKKPIVQVIGQSGMDLVAGWGAALVAVQFTDNDGAEADELNITFSLSPPFPDSPAEGTRYRLLYGWDRGALRDGGLFTYQSDSLGGDPESGYTMTITARASDFIDADKKADSEHFEDTTAGEIFKTIAARSGKTAAVHPDIAKIKIPYRLRYNQSATGFANELAEELGGTLKFAGGKMLVPTRNSGQTANGAAMPTIVVSYASSHSFELSTEGRSKYAEVGSGYFDPLEGVQKLFEAASIGSASRFLSLHPARSKEEAEYAGKAQAAEQARDSVTGSVECEGDVDAMAGAPVNLMGFGTSRDAADLVAASIQHSFTFDEGGGWIMSIELANRQMSKD</sequence>
<reference evidence="1 2" key="1">
    <citation type="submission" date="2016-09" db="EMBL/GenBank/DDBJ databases">
        <title>The complete genome sequences of Rhizobium gallicum, symbiovars gallicum and phaseoli, symbionts associated to common bean (Phaseolus vulgaris).</title>
        <authorList>
            <person name="Bustos P."/>
            <person name="Santamaria R.I."/>
            <person name="Perez-Carrascal O.M."/>
            <person name="Juarez S."/>
            <person name="Lozano L."/>
            <person name="Martinez-Flores I."/>
            <person name="Martinez-Romero E."/>
            <person name="Cevallos M."/>
            <person name="Romero D."/>
            <person name="Davila G."/>
            <person name="Gonzalez V."/>
        </authorList>
    </citation>
    <scope>NUCLEOTIDE SEQUENCE [LARGE SCALE GENOMIC DNA]</scope>
    <source>
        <strain evidence="1 2">8C-3</strain>
    </source>
</reference>
<dbReference type="AlphaFoldDB" id="A0A1L5P7P7"/>
<evidence type="ECO:0000313" key="2">
    <source>
        <dbReference type="Proteomes" id="UP000185109"/>
    </source>
</evidence>
<gene>
    <name evidence="1" type="ORF">AM571_CH03329</name>
</gene>
<dbReference type="EMBL" id="CP017241">
    <property type="protein sequence ID" value="APO76123.1"/>
    <property type="molecule type" value="Genomic_DNA"/>
</dbReference>
<dbReference type="RefSeq" id="WP_081377114.1">
    <property type="nucleotide sequence ID" value="NZ_CP017241.1"/>
</dbReference>
<organism evidence="1 2">
    <name type="scientific">Rhizobium etli 8C-3</name>
    <dbReference type="NCBI Taxonomy" id="538025"/>
    <lineage>
        <taxon>Bacteria</taxon>
        <taxon>Pseudomonadati</taxon>
        <taxon>Pseudomonadota</taxon>
        <taxon>Alphaproteobacteria</taxon>
        <taxon>Hyphomicrobiales</taxon>
        <taxon>Rhizobiaceae</taxon>
        <taxon>Rhizobium/Agrobacterium group</taxon>
        <taxon>Rhizobium</taxon>
    </lineage>
</organism>
<name>A0A1L5P7P7_RHIET</name>